<evidence type="ECO:0000313" key="1">
    <source>
        <dbReference type="EMBL" id="AXQ60830.1"/>
    </source>
</evidence>
<dbReference type="EMBL" id="MH669002">
    <property type="protein sequence ID" value="AXQ60830.1"/>
    <property type="molecule type" value="Genomic_DNA"/>
</dbReference>
<sequence>MAGRKKCSVAGCINRVKAYGICATHHDRKRAGWPDWDTRPIASKRRLNYGRFTDYEPWEYSLLKHYGIEKGGYERLLEAQGGRCGICSRVACPTGRRFAVDHCHRTGRIRGLLCVDCNQALGKFGDDPDILMSAVRYLSEPSNPALSGLEFAYHARHLNDRDSSWYSRRDK</sequence>
<dbReference type="InterPro" id="IPR044925">
    <property type="entry name" value="His-Me_finger_sf"/>
</dbReference>
<keyword evidence="1" id="KW-0540">Nuclease</keyword>
<proteinExistence type="predicted"/>
<dbReference type="Proteomes" id="UP000262853">
    <property type="component" value="Genome"/>
</dbReference>
<evidence type="ECO:0000313" key="2">
    <source>
        <dbReference type="Proteomes" id="UP000262853"/>
    </source>
</evidence>
<dbReference type="Pfam" id="PF02945">
    <property type="entry name" value="Endonuclease_7"/>
    <property type="match status" value="1"/>
</dbReference>
<dbReference type="InterPro" id="IPR004211">
    <property type="entry name" value="Endonuclease_7"/>
</dbReference>
<dbReference type="InterPro" id="IPR038563">
    <property type="entry name" value="Endonuclease_7_sf"/>
</dbReference>
<name>A0A385DNA8_9CAUD</name>
<dbReference type="GO" id="GO:0004519">
    <property type="term" value="F:endonuclease activity"/>
    <property type="evidence" value="ECO:0007669"/>
    <property type="project" value="UniProtKB-KW"/>
</dbReference>
<protein>
    <submittedName>
        <fullName evidence="1">Endonuclease VII</fullName>
    </submittedName>
</protein>
<organism evidence="1 2">
    <name type="scientific">Mycobacterium phage Emmina</name>
    <dbReference type="NCBI Taxonomy" id="2301564"/>
    <lineage>
        <taxon>Viruses</taxon>
        <taxon>Duplodnaviria</taxon>
        <taxon>Heunggongvirae</taxon>
        <taxon>Uroviricota</taxon>
        <taxon>Caudoviricetes</taxon>
        <taxon>Kostyavirus</taxon>
        <taxon>Kostyavirus porky</taxon>
    </lineage>
</organism>
<keyword evidence="1" id="KW-0378">Hydrolase</keyword>
<dbReference type="Gene3D" id="3.40.1800.10">
    <property type="entry name" value="His-Me finger endonucleases"/>
    <property type="match status" value="1"/>
</dbReference>
<accession>A0A385DNA8</accession>
<reference evidence="2" key="1">
    <citation type="submission" date="2018-07" db="EMBL/GenBank/DDBJ databases">
        <authorList>
            <person name="Quirk P.G."/>
            <person name="Krulwich T.A."/>
        </authorList>
    </citation>
    <scope>NUCLEOTIDE SEQUENCE [LARGE SCALE GENOMIC DNA]</scope>
</reference>
<keyword evidence="1" id="KW-0255">Endonuclease</keyword>
<dbReference type="SUPFAM" id="SSF54060">
    <property type="entry name" value="His-Me finger endonucleases"/>
    <property type="match status" value="1"/>
</dbReference>
<gene>
    <name evidence="1" type="primary">22</name>
    <name evidence="1" type="ORF">SEA_EMMINA_22</name>
</gene>